<sequence>MPVSSTIVQIRGGSRKKNSYDQQPPNFDQVVELLLNDANLPQHLRVVMARLLDMNVEFTTLMPKNSEHMEQKPFQQKQ</sequence>
<comment type="caution">
    <text evidence="2">The sequence shown here is derived from an EMBL/GenBank/DDBJ whole genome shotgun (WGS) entry which is preliminary data.</text>
</comment>
<dbReference type="AlphaFoldDB" id="A0A016SXY3"/>
<dbReference type="Proteomes" id="UP000024635">
    <property type="component" value="Unassembled WGS sequence"/>
</dbReference>
<accession>A0A016SXY3</accession>
<gene>
    <name evidence="2" type="primary">Acey_s0162.g3447</name>
    <name evidence="2" type="ORF">Y032_0162g3447</name>
</gene>
<dbReference type="EMBL" id="JARK01001498">
    <property type="protein sequence ID" value="EYB95292.1"/>
    <property type="molecule type" value="Genomic_DNA"/>
</dbReference>
<feature type="region of interest" description="Disordered" evidence="1">
    <location>
        <begin position="1"/>
        <end position="23"/>
    </location>
</feature>
<dbReference type="OrthoDB" id="5859266at2759"/>
<name>A0A016SXY3_9BILA</name>
<organism evidence="2 3">
    <name type="scientific">Ancylostoma ceylanicum</name>
    <dbReference type="NCBI Taxonomy" id="53326"/>
    <lineage>
        <taxon>Eukaryota</taxon>
        <taxon>Metazoa</taxon>
        <taxon>Ecdysozoa</taxon>
        <taxon>Nematoda</taxon>
        <taxon>Chromadorea</taxon>
        <taxon>Rhabditida</taxon>
        <taxon>Rhabditina</taxon>
        <taxon>Rhabditomorpha</taxon>
        <taxon>Strongyloidea</taxon>
        <taxon>Ancylostomatidae</taxon>
        <taxon>Ancylostomatinae</taxon>
        <taxon>Ancylostoma</taxon>
    </lineage>
</organism>
<keyword evidence="3" id="KW-1185">Reference proteome</keyword>
<protein>
    <submittedName>
        <fullName evidence="2">Uncharacterized protein</fullName>
    </submittedName>
</protein>
<evidence type="ECO:0000256" key="1">
    <source>
        <dbReference type="SAM" id="MobiDB-lite"/>
    </source>
</evidence>
<reference evidence="3" key="1">
    <citation type="journal article" date="2015" name="Nat. Genet.">
        <title>The genome and transcriptome of the zoonotic hookworm Ancylostoma ceylanicum identify infection-specific gene families.</title>
        <authorList>
            <person name="Schwarz E.M."/>
            <person name="Hu Y."/>
            <person name="Antoshechkin I."/>
            <person name="Miller M.M."/>
            <person name="Sternberg P.W."/>
            <person name="Aroian R.V."/>
        </authorList>
    </citation>
    <scope>NUCLEOTIDE SEQUENCE</scope>
    <source>
        <strain evidence="3">HY135</strain>
    </source>
</reference>
<proteinExistence type="predicted"/>
<evidence type="ECO:0000313" key="3">
    <source>
        <dbReference type="Proteomes" id="UP000024635"/>
    </source>
</evidence>
<evidence type="ECO:0000313" key="2">
    <source>
        <dbReference type="EMBL" id="EYB95292.1"/>
    </source>
</evidence>